<feature type="region of interest" description="Disordered" evidence="1">
    <location>
        <begin position="23"/>
        <end position="46"/>
    </location>
</feature>
<dbReference type="AlphaFoldDB" id="A0AAF0QZJ5"/>
<evidence type="ECO:0000313" key="3">
    <source>
        <dbReference type="Proteomes" id="UP001234989"/>
    </source>
</evidence>
<proteinExistence type="predicted"/>
<keyword evidence="3" id="KW-1185">Reference proteome</keyword>
<dbReference type="EMBL" id="CP133617">
    <property type="protein sequence ID" value="WMV33374.1"/>
    <property type="molecule type" value="Genomic_DNA"/>
</dbReference>
<evidence type="ECO:0000256" key="1">
    <source>
        <dbReference type="SAM" id="MobiDB-lite"/>
    </source>
</evidence>
<organism evidence="2 3">
    <name type="scientific">Solanum verrucosum</name>
    <dbReference type="NCBI Taxonomy" id="315347"/>
    <lineage>
        <taxon>Eukaryota</taxon>
        <taxon>Viridiplantae</taxon>
        <taxon>Streptophyta</taxon>
        <taxon>Embryophyta</taxon>
        <taxon>Tracheophyta</taxon>
        <taxon>Spermatophyta</taxon>
        <taxon>Magnoliopsida</taxon>
        <taxon>eudicotyledons</taxon>
        <taxon>Gunneridae</taxon>
        <taxon>Pentapetalae</taxon>
        <taxon>asterids</taxon>
        <taxon>lamiids</taxon>
        <taxon>Solanales</taxon>
        <taxon>Solanaceae</taxon>
        <taxon>Solanoideae</taxon>
        <taxon>Solaneae</taxon>
        <taxon>Solanum</taxon>
    </lineage>
</organism>
<name>A0AAF0QZJ5_SOLVR</name>
<protein>
    <submittedName>
        <fullName evidence="2">Uncharacterized protein</fullName>
    </submittedName>
</protein>
<sequence length="46" mass="5180">MLLKLSTRTCTKRLSTGDLISISKMHQSSPQKIRHGSKGILKKRKS</sequence>
<gene>
    <name evidence="2" type="ORF">MTR67_026759</name>
</gene>
<feature type="compositionally biased region" description="Basic residues" evidence="1">
    <location>
        <begin position="32"/>
        <end position="46"/>
    </location>
</feature>
<dbReference type="Proteomes" id="UP001234989">
    <property type="component" value="Chromosome 6"/>
</dbReference>
<evidence type="ECO:0000313" key="2">
    <source>
        <dbReference type="EMBL" id="WMV33374.1"/>
    </source>
</evidence>
<accession>A0AAF0QZJ5</accession>
<reference evidence="2" key="1">
    <citation type="submission" date="2023-08" db="EMBL/GenBank/DDBJ databases">
        <title>A de novo genome assembly of Solanum verrucosum Schlechtendal, a Mexican diploid species geographically isolated from the other diploid A-genome species in potato relatives.</title>
        <authorList>
            <person name="Hosaka K."/>
        </authorList>
    </citation>
    <scope>NUCLEOTIDE SEQUENCE</scope>
    <source>
        <tissue evidence="2">Young leaves</tissue>
    </source>
</reference>